<dbReference type="AlphaFoldDB" id="A0A3N4JUT2"/>
<feature type="compositionally biased region" description="Basic residues" evidence="1">
    <location>
        <begin position="83"/>
        <end position="97"/>
    </location>
</feature>
<organism evidence="2 3">
    <name type="scientific">Choiromyces venosus 120613-1</name>
    <dbReference type="NCBI Taxonomy" id="1336337"/>
    <lineage>
        <taxon>Eukaryota</taxon>
        <taxon>Fungi</taxon>
        <taxon>Dikarya</taxon>
        <taxon>Ascomycota</taxon>
        <taxon>Pezizomycotina</taxon>
        <taxon>Pezizomycetes</taxon>
        <taxon>Pezizales</taxon>
        <taxon>Tuberaceae</taxon>
        <taxon>Choiromyces</taxon>
    </lineage>
</organism>
<feature type="compositionally biased region" description="Polar residues" evidence="1">
    <location>
        <begin position="99"/>
        <end position="113"/>
    </location>
</feature>
<feature type="region of interest" description="Disordered" evidence="1">
    <location>
        <begin position="28"/>
        <end position="140"/>
    </location>
</feature>
<evidence type="ECO:0000313" key="3">
    <source>
        <dbReference type="Proteomes" id="UP000276215"/>
    </source>
</evidence>
<dbReference type="OrthoDB" id="5377635at2759"/>
<name>A0A3N4JUT2_9PEZI</name>
<dbReference type="EMBL" id="ML120369">
    <property type="protein sequence ID" value="RPB02123.1"/>
    <property type="molecule type" value="Genomic_DNA"/>
</dbReference>
<dbReference type="Proteomes" id="UP000276215">
    <property type="component" value="Unassembled WGS sequence"/>
</dbReference>
<protein>
    <submittedName>
        <fullName evidence="2">Uncharacterized protein</fullName>
    </submittedName>
</protein>
<accession>A0A3N4JUT2</accession>
<evidence type="ECO:0000313" key="2">
    <source>
        <dbReference type="EMBL" id="RPB02123.1"/>
    </source>
</evidence>
<proteinExistence type="predicted"/>
<reference evidence="2 3" key="1">
    <citation type="journal article" date="2018" name="Nat. Ecol. Evol.">
        <title>Pezizomycetes genomes reveal the molecular basis of ectomycorrhizal truffle lifestyle.</title>
        <authorList>
            <person name="Murat C."/>
            <person name="Payen T."/>
            <person name="Noel B."/>
            <person name="Kuo A."/>
            <person name="Morin E."/>
            <person name="Chen J."/>
            <person name="Kohler A."/>
            <person name="Krizsan K."/>
            <person name="Balestrini R."/>
            <person name="Da Silva C."/>
            <person name="Montanini B."/>
            <person name="Hainaut M."/>
            <person name="Levati E."/>
            <person name="Barry K.W."/>
            <person name="Belfiori B."/>
            <person name="Cichocki N."/>
            <person name="Clum A."/>
            <person name="Dockter R.B."/>
            <person name="Fauchery L."/>
            <person name="Guy J."/>
            <person name="Iotti M."/>
            <person name="Le Tacon F."/>
            <person name="Lindquist E.A."/>
            <person name="Lipzen A."/>
            <person name="Malagnac F."/>
            <person name="Mello A."/>
            <person name="Molinier V."/>
            <person name="Miyauchi S."/>
            <person name="Poulain J."/>
            <person name="Riccioni C."/>
            <person name="Rubini A."/>
            <person name="Sitrit Y."/>
            <person name="Splivallo R."/>
            <person name="Traeger S."/>
            <person name="Wang M."/>
            <person name="Zifcakova L."/>
            <person name="Wipf D."/>
            <person name="Zambonelli A."/>
            <person name="Paolocci F."/>
            <person name="Nowrousian M."/>
            <person name="Ottonello S."/>
            <person name="Baldrian P."/>
            <person name="Spatafora J.W."/>
            <person name="Henrissat B."/>
            <person name="Nagy L.G."/>
            <person name="Aury J.M."/>
            <person name="Wincker P."/>
            <person name="Grigoriev I.V."/>
            <person name="Bonfante P."/>
            <person name="Martin F.M."/>
        </authorList>
    </citation>
    <scope>NUCLEOTIDE SEQUENCE [LARGE SCALE GENOMIC DNA]</scope>
    <source>
        <strain evidence="2 3">120613-1</strain>
    </source>
</reference>
<keyword evidence="3" id="KW-1185">Reference proteome</keyword>
<evidence type="ECO:0000256" key="1">
    <source>
        <dbReference type="SAM" id="MobiDB-lite"/>
    </source>
</evidence>
<sequence length="494" mass="54319">MSTAQNESAAISQIEQDRLLALSLSCRRSSRKTGDKRPYEGSSISQSVSEIEPVRAVKKQTVKKSTSGTAKPPVPGIGASPKNVHKVLKKKKGKPLKKTVTTSGEDSKSTLTPAATDESKPTAGKKSHEASQKPSSSLSAGQEFSIFDKVHTLQTRKSALSNSFLSSSENHPHGAILSLPTQSLSSKSLPQHIPSHRQTVENIVATIVHSYHTILLVRDPQHRPLIPVASLHYAEMASKSNLLQDKFISMRTKGPSYNAIDRALLPPPYPPCPLFFSRWMTARLFAFGHPALIAALRDVTTVDEVLTARNVYKAATGVGINTMPAYGNIRFNPDSVPSHITTLFAKGPVIANFVVLQEVMPTFAAMLNVIQAEKIPYYTKGSLLSWLLVCDFAEAGLVEPPTARDLANRLWIISTEGKGGKGSWRGLMKELENHEFTSVAEIEEFLVRVYSDVKGYLRTRLQELGGEYVFRPQGLWYSDIEHCLCKVIRSEKFS</sequence>
<gene>
    <name evidence="2" type="ORF">L873DRAFT_1802560</name>
</gene>